<gene>
    <name evidence="9" type="ORF">N9R04_06335</name>
</gene>
<dbReference type="SUPFAM" id="SSF55031">
    <property type="entry name" value="Bacterial exopeptidase dimerisation domain"/>
    <property type="match status" value="1"/>
</dbReference>
<dbReference type="RefSeq" id="WP_262855889.1">
    <property type="nucleotide sequence ID" value="NZ_JAOPKZ010000010.1"/>
</dbReference>
<dbReference type="InterPro" id="IPR008007">
    <property type="entry name" value="Peptidase_M42"/>
</dbReference>
<comment type="similarity">
    <text evidence="7">Belongs to the peptidase M42 family.</text>
</comment>
<dbReference type="EMBL" id="JAOPKZ010000010">
    <property type="protein sequence ID" value="MCU5746333.1"/>
    <property type="molecule type" value="Genomic_DNA"/>
</dbReference>
<keyword evidence="10" id="KW-1185">Reference proteome</keyword>
<evidence type="ECO:0000256" key="2">
    <source>
        <dbReference type="ARBA" id="ARBA00022670"/>
    </source>
</evidence>
<evidence type="ECO:0000313" key="9">
    <source>
        <dbReference type="EMBL" id="MCU5746333.1"/>
    </source>
</evidence>
<sequence length="378" mass="40324">MINNKRLLNTFIELVKINSETGNEAEIQSFLKSKLSRLGLEIEEDEAQKENGLGANNLVCTLPSTEGYEDCEIIYFTSHMDTVVPGKNVNPIIKEDGYVYSDGTTVLGADDKAGLATLIETIEVIQEQDLPHGPVQFVLTVAEEGGLLGAKVLNSRLLKAKYGYAVDASQPVGTTVIGAPYQAKINAVIYGKTAHASTPTKGISAINIAAKAISRMKLGQIDELTTANIGRFEGGTATNIVAEKVKIYAETRSHEESRVLNQAHHMQNIFEQTANDYGTSADVESNVSYPGFKISPEAPVTQLAMAAAKSLNLVPKTVIAGGGSDGSIFNSLGIPTVILGVGYENIHTTSERIAIDSLNLLTGQILKIIELNSSGCKA</sequence>
<comment type="caution">
    <text evidence="9">The sequence shown here is derived from an EMBL/GenBank/DDBJ whole genome shotgun (WGS) entry which is preliminary data.</text>
</comment>
<keyword evidence="4" id="KW-0378">Hydrolase</keyword>
<dbReference type="PROSITE" id="PS00758">
    <property type="entry name" value="ARGE_DAPE_CPG2_1"/>
    <property type="match status" value="1"/>
</dbReference>
<reference evidence="9 10" key="1">
    <citation type="journal article" date="2023" name="Int. J. Syst. Evol. Microbiol.">
        <title>Streptococcus sciuri sp. nov., Staphylococcus marylandisciuri sp. nov. and Staphylococcus americanisciuri sp. nov., isolated from faeces of eastern grey squirrel (Sciurus carolinensis).</title>
        <authorList>
            <person name="Volokhov D.V."/>
            <person name="Zagorodnyaya T.A."/>
            <person name="Furtak V.A."/>
            <person name="Nattanmai G."/>
            <person name="Randall L."/>
            <person name="Jose S."/>
            <person name="Gao Y."/>
            <person name="Eisenberg T."/>
            <person name="Delmonte P."/>
            <person name="Blom J."/>
            <person name="Mitchell K.K."/>
        </authorList>
    </citation>
    <scope>NUCLEOTIDE SEQUENCE [LARGE SCALE GENOMIC DNA]</scope>
    <source>
        <strain evidence="9 10">SQ8-PEA</strain>
    </source>
</reference>
<dbReference type="Pfam" id="PF07687">
    <property type="entry name" value="M20_dimer"/>
    <property type="match status" value="1"/>
</dbReference>
<dbReference type="Gene3D" id="3.40.630.10">
    <property type="entry name" value="Zn peptidases"/>
    <property type="match status" value="1"/>
</dbReference>
<proteinExistence type="inferred from homology"/>
<feature type="domain" description="Peptidase M20 dimerisation" evidence="8">
    <location>
        <begin position="186"/>
        <end position="275"/>
    </location>
</feature>
<evidence type="ECO:0000256" key="4">
    <source>
        <dbReference type="ARBA" id="ARBA00022801"/>
    </source>
</evidence>
<evidence type="ECO:0000259" key="8">
    <source>
        <dbReference type="Pfam" id="PF07687"/>
    </source>
</evidence>
<keyword evidence="2" id="KW-0645">Protease</keyword>
<evidence type="ECO:0000256" key="1">
    <source>
        <dbReference type="ARBA" id="ARBA00001947"/>
    </source>
</evidence>
<evidence type="ECO:0000256" key="5">
    <source>
        <dbReference type="ARBA" id="ARBA00022833"/>
    </source>
</evidence>
<dbReference type="Pfam" id="PF01546">
    <property type="entry name" value="Peptidase_M20"/>
    <property type="match status" value="1"/>
</dbReference>
<dbReference type="InterPro" id="IPR002933">
    <property type="entry name" value="Peptidase_M20"/>
</dbReference>
<evidence type="ECO:0000256" key="6">
    <source>
        <dbReference type="ARBA" id="ARBA00023049"/>
    </source>
</evidence>
<evidence type="ECO:0000313" key="10">
    <source>
        <dbReference type="Proteomes" id="UP001209553"/>
    </source>
</evidence>
<dbReference type="NCBIfam" id="TIGR01883">
    <property type="entry name" value="PepT-like"/>
    <property type="match status" value="1"/>
</dbReference>
<dbReference type="InterPro" id="IPR011650">
    <property type="entry name" value="Peptidase_M20_dimer"/>
</dbReference>
<dbReference type="InterPro" id="IPR036264">
    <property type="entry name" value="Bact_exopeptidase_dim_dom"/>
</dbReference>
<organism evidence="9 10">
    <name type="scientific">Staphylococcus marylandisciuri</name>
    <dbReference type="NCBI Taxonomy" id="2981529"/>
    <lineage>
        <taxon>Bacteria</taxon>
        <taxon>Bacillati</taxon>
        <taxon>Bacillota</taxon>
        <taxon>Bacilli</taxon>
        <taxon>Bacillales</taxon>
        <taxon>Staphylococcaceae</taxon>
        <taxon>Staphylococcus</taxon>
    </lineage>
</organism>
<dbReference type="Gene3D" id="3.30.70.360">
    <property type="match status" value="1"/>
</dbReference>
<evidence type="ECO:0000256" key="7">
    <source>
        <dbReference type="PIRNR" id="PIRNR001123"/>
    </source>
</evidence>
<comment type="cofactor">
    <cofactor evidence="1">
        <name>Zn(2+)</name>
        <dbReference type="ChEBI" id="CHEBI:29105"/>
    </cofactor>
</comment>
<evidence type="ECO:0000256" key="3">
    <source>
        <dbReference type="ARBA" id="ARBA00022723"/>
    </source>
</evidence>
<dbReference type="InterPro" id="IPR001261">
    <property type="entry name" value="ArgE/DapE_CS"/>
</dbReference>
<keyword evidence="3" id="KW-0479">Metal-binding</keyword>
<dbReference type="SUPFAM" id="SSF53187">
    <property type="entry name" value="Zn-dependent exopeptidases"/>
    <property type="match status" value="1"/>
</dbReference>
<accession>A0ABT2QQV3</accession>
<dbReference type="PIRSF" id="PIRSF001123">
    <property type="entry name" value="PepA_GA"/>
    <property type="match status" value="1"/>
</dbReference>
<protein>
    <submittedName>
        <fullName evidence="9">M20/M25/M40 family metallo-hydrolase</fullName>
    </submittedName>
</protein>
<name>A0ABT2QQV3_9STAP</name>
<dbReference type="InterPro" id="IPR010162">
    <property type="entry name" value="PepT-like"/>
</dbReference>
<keyword evidence="5" id="KW-0862">Zinc</keyword>
<dbReference type="Proteomes" id="UP001209553">
    <property type="component" value="Unassembled WGS sequence"/>
</dbReference>
<dbReference type="PANTHER" id="PTHR42994">
    <property type="entry name" value="PEPTIDASE T"/>
    <property type="match status" value="1"/>
</dbReference>
<keyword evidence="6" id="KW-0482">Metalloprotease</keyword>
<dbReference type="PANTHER" id="PTHR42994:SF2">
    <property type="entry name" value="PEPTIDASE"/>
    <property type="match status" value="1"/>
</dbReference>